<dbReference type="Proteomes" id="UP000005566">
    <property type="component" value="Unassembled WGS sequence"/>
</dbReference>
<feature type="chain" id="PRO_5003610421" evidence="1">
    <location>
        <begin position="22"/>
        <end position="202"/>
    </location>
</feature>
<evidence type="ECO:0000256" key="1">
    <source>
        <dbReference type="SAM" id="SignalP"/>
    </source>
</evidence>
<proteinExistence type="predicted"/>
<accession>H7FPZ2</accession>
<dbReference type="EMBL" id="AHKF01000015">
    <property type="protein sequence ID" value="EIA09346.1"/>
    <property type="molecule type" value="Genomic_DNA"/>
</dbReference>
<feature type="signal peptide" evidence="1">
    <location>
        <begin position="1"/>
        <end position="21"/>
    </location>
</feature>
<dbReference type="PATRIC" id="fig|1086011.3.peg.1227"/>
<keyword evidence="3" id="KW-1185">Reference proteome</keyword>
<dbReference type="eggNOG" id="ENOG502ZQE6">
    <property type="taxonomic scope" value="Bacteria"/>
</dbReference>
<evidence type="ECO:0000313" key="2">
    <source>
        <dbReference type="EMBL" id="EIA09346.1"/>
    </source>
</evidence>
<sequence>MNPTKNHIFPLLLLLATALCAQDNTRNEYQKKLFNDTQETLEIHDYVVVARLFAFVHNMNQKSEIAQIALKKADSLKSIFRKNKVKSLIGNWKWISKDPDWVIRDDGLVGKMITINTDEMLFFELYRNSKKWKLVKTEKIKFSKNPESYSFTEVLYSNSQVWDYNIDKDTGELTALYIGDKIEEGYSEMICGTLVLYYFKLQ</sequence>
<dbReference type="AlphaFoldDB" id="H7FPZ2"/>
<gene>
    <name evidence="2" type="ORF">HJ01_01252</name>
</gene>
<comment type="caution">
    <text evidence="2">The sequence shown here is derived from an EMBL/GenBank/DDBJ whole genome shotgun (WGS) entry which is preliminary data.</text>
</comment>
<evidence type="ECO:0000313" key="3">
    <source>
        <dbReference type="Proteomes" id="UP000005566"/>
    </source>
</evidence>
<keyword evidence="1" id="KW-0732">Signal</keyword>
<name>H7FPZ2_FLAFP</name>
<organism evidence="2 3">
    <name type="scientific">Flavobacterium frigoris (strain PS1)</name>
    <dbReference type="NCBI Taxonomy" id="1086011"/>
    <lineage>
        <taxon>Bacteria</taxon>
        <taxon>Pseudomonadati</taxon>
        <taxon>Bacteroidota</taxon>
        <taxon>Flavobacteriia</taxon>
        <taxon>Flavobacteriales</taxon>
        <taxon>Flavobacteriaceae</taxon>
        <taxon>Flavobacterium</taxon>
    </lineage>
</organism>
<protein>
    <submittedName>
        <fullName evidence="2">Uncharacterized protein</fullName>
    </submittedName>
</protein>
<reference evidence="2 3" key="1">
    <citation type="journal article" date="2014" name="Acta Crystallogr. D">
        <title>Structure-based characterization and antifreeze properties of a hyperactive ice-binding protein from the Antarctic bacterium Flavobacterium frigoris PS1.</title>
        <authorList>
            <person name="Do H."/>
            <person name="Kim S.J."/>
            <person name="Kim H.J."/>
            <person name="Lee J.H."/>
        </authorList>
    </citation>
    <scope>NUCLEOTIDE SEQUENCE [LARGE SCALE GENOMIC DNA]</scope>
    <source>
        <strain evidence="2 3">PS1</strain>
    </source>
</reference>